<evidence type="ECO:0000313" key="3">
    <source>
        <dbReference type="EMBL" id="MDG0811182.1"/>
    </source>
</evidence>
<protein>
    <submittedName>
        <fullName evidence="3">Glycosyltransferase</fullName>
    </submittedName>
</protein>
<sequence>MDPKRICFIVDVDNEEQKRKSLSAIQALAMPEDMELDIILVDVGAGAAPVYNEAMKASDAKYKVYVQRNARIVNPNFIVDAVALFRSHARLGLIGMAGADQLPASGSWQDAAHKYGKMYENRDGTMAPVVYGEVDADYRRVAAVDGLLMATQYDVPWQAEPCGGRQSCGPSQALAFMKAGYEAGVPSQAYPWCVREGGMHTDSSRVEPNSPLLSIAIPTYNRADILEQCLASIYSQIGDDANFEVVVSNNASTDHTERVALAFASRYPTMRYSRTGENIGADRNVVRVLQEASGRFVLLHGDDDYFIAGTLYDILHVADRHRSCGMLFLNVLAEPQAPRRFTGMDSYLREASIHATFISSLVFNRKQLAGIPDPLRFAGSLLNQLHLQYSVLEQNPEFCVRYGPVFYPSASISEYSYAEVFIKNYLRIISDFIGRGLTSEAVSADKFNILGRHLFPQFQYIRRSGLTQFEPEKFVDVFIEQYAGEPYFEEAYRVLLDLMKQD</sequence>
<dbReference type="InterPro" id="IPR029044">
    <property type="entry name" value="Nucleotide-diphossugar_trans"/>
</dbReference>
<evidence type="ECO:0000313" key="4">
    <source>
        <dbReference type="Proteomes" id="UP001153404"/>
    </source>
</evidence>
<name>A0A9X4QV52_9BACL</name>
<comment type="caution">
    <text evidence="3">The sequence shown here is derived from an EMBL/GenBank/DDBJ whole genome shotgun (WGS) entry which is preliminary data.</text>
</comment>
<reference evidence="3" key="1">
    <citation type="submission" date="2022-10" db="EMBL/GenBank/DDBJ databases">
        <title>Comparative genomic analysis of Cohnella hashimotonis sp. nov., isolated from the International Space Station.</title>
        <authorList>
            <person name="Simpson A."/>
            <person name="Venkateswaran K."/>
        </authorList>
    </citation>
    <scope>NUCLEOTIDE SEQUENCE</scope>
    <source>
        <strain evidence="3">DSM 28161</strain>
    </source>
</reference>
<dbReference type="Proteomes" id="UP001153404">
    <property type="component" value="Unassembled WGS sequence"/>
</dbReference>
<dbReference type="PANTHER" id="PTHR43179">
    <property type="entry name" value="RHAMNOSYLTRANSFERASE WBBL"/>
    <property type="match status" value="1"/>
</dbReference>
<evidence type="ECO:0000259" key="2">
    <source>
        <dbReference type="Pfam" id="PF13712"/>
    </source>
</evidence>
<dbReference type="SUPFAM" id="SSF53448">
    <property type="entry name" value="Nucleotide-diphospho-sugar transferases"/>
    <property type="match status" value="1"/>
</dbReference>
<keyword evidence="4" id="KW-1185">Reference proteome</keyword>
<dbReference type="Gene3D" id="3.90.550.10">
    <property type="entry name" value="Spore Coat Polysaccharide Biosynthesis Protein SpsA, Chain A"/>
    <property type="match status" value="2"/>
</dbReference>
<dbReference type="PANTHER" id="PTHR43179:SF7">
    <property type="entry name" value="RHAMNOSYLTRANSFERASE WBBL"/>
    <property type="match status" value="1"/>
</dbReference>
<feature type="domain" description="Streptomycin biosynthesis protein StrF" evidence="2">
    <location>
        <begin position="7"/>
        <end position="198"/>
    </location>
</feature>
<gene>
    <name evidence="3" type="ORF">OMP40_18755</name>
</gene>
<proteinExistence type="predicted"/>
<dbReference type="Pfam" id="PF13712">
    <property type="entry name" value="Glyco_tranf_2_5"/>
    <property type="match status" value="1"/>
</dbReference>
<dbReference type="AlphaFoldDB" id="A0A9X4QV52"/>
<dbReference type="EMBL" id="JAPDIA010000007">
    <property type="protein sequence ID" value="MDG0811182.1"/>
    <property type="molecule type" value="Genomic_DNA"/>
</dbReference>
<feature type="domain" description="Glycosyltransferase 2-like" evidence="1">
    <location>
        <begin position="214"/>
        <end position="323"/>
    </location>
</feature>
<dbReference type="CDD" id="cd00761">
    <property type="entry name" value="Glyco_tranf_GTA_type"/>
    <property type="match status" value="1"/>
</dbReference>
<dbReference type="RefSeq" id="WP_277533668.1">
    <property type="nucleotide sequence ID" value="NZ_JAPDIA010000007.1"/>
</dbReference>
<dbReference type="InterPro" id="IPR001173">
    <property type="entry name" value="Glyco_trans_2-like"/>
</dbReference>
<dbReference type="Pfam" id="PF00535">
    <property type="entry name" value="Glycos_transf_2"/>
    <property type="match status" value="1"/>
</dbReference>
<organism evidence="3 4">
    <name type="scientific">Cohnella rhizosphaerae</name>
    <dbReference type="NCBI Taxonomy" id="1457232"/>
    <lineage>
        <taxon>Bacteria</taxon>
        <taxon>Bacillati</taxon>
        <taxon>Bacillota</taxon>
        <taxon>Bacilli</taxon>
        <taxon>Bacillales</taxon>
        <taxon>Paenibacillaceae</taxon>
        <taxon>Cohnella</taxon>
    </lineage>
</organism>
<dbReference type="InterPro" id="IPR059123">
    <property type="entry name" value="StrF_dom"/>
</dbReference>
<accession>A0A9X4QV52</accession>
<evidence type="ECO:0000259" key="1">
    <source>
        <dbReference type="Pfam" id="PF00535"/>
    </source>
</evidence>